<feature type="binding site" evidence="7">
    <location>
        <position position="466"/>
    </location>
    <ligand>
        <name>meso-2,6-diaminopimelate</name>
        <dbReference type="ChEBI" id="CHEBI:57791"/>
    </ligand>
</feature>
<dbReference type="NCBIfam" id="NF001124">
    <property type="entry name" value="PRK00139.1-2"/>
    <property type="match status" value="1"/>
</dbReference>
<comment type="caution">
    <text evidence="7">Lacks conserved residue(s) required for the propagation of feature annotation.</text>
</comment>
<keyword evidence="7" id="KW-0460">Magnesium</keyword>
<keyword evidence="2 7" id="KW-0132">Cell division</keyword>
<evidence type="ECO:0000256" key="1">
    <source>
        <dbReference type="ARBA" id="ARBA00005898"/>
    </source>
</evidence>
<proteinExistence type="inferred from homology"/>
<feature type="domain" description="Mur ligase central" evidence="11">
    <location>
        <begin position="111"/>
        <end position="319"/>
    </location>
</feature>
<dbReference type="NCBIfam" id="NF001126">
    <property type="entry name" value="PRK00139.1-4"/>
    <property type="match status" value="1"/>
</dbReference>
<keyword evidence="7" id="KW-0547">Nucleotide-binding</keyword>
<dbReference type="Proteomes" id="UP000005289">
    <property type="component" value="Chromosome"/>
</dbReference>
<keyword evidence="6 7" id="KW-0961">Cell wall biogenesis/degradation</keyword>
<keyword evidence="4 7" id="KW-0573">Peptidoglycan synthesis</keyword>
<comment type="pathway">
    <text evidence="7 8">Cell wall biogenesis; peptidoglycan biosynthesis.</text>
</comment>
<feature type="binding site" evidence="7">
    <location>
        <position position="391"/>
    </location>
    <ligand>
        <name>meso-2,6-diaminopimelate</name>
        <dbReference type="ChEBI" id="CHEBI:57791"/>
    </ligand>
</feature>
<dbReference type="PANTHER" id="PTHR23135:SF4">
    <property type="entry name" value="UDP-N-ACETYLMURAMOYL-L-ALANYL-D-GLUTAMATE--2,6-DIAMINOPIMELATE LIGASE MURE HOMOLOG, CHLOROPLASTIC"/>
    <property type="match status" value="1"/>
</dbReference>
<feature type="binding site" evidence="7">
    <location>
        <begin position="155"/>
        <end position="156"/>
    </location>
    <ligand>
        <name>UDP-N-acetyl-alpha-D-muramoyl-L-alanyl-D-glutamate</name>
        <dbReference type="ChEBI" id="CHEBI:83900"/>
    </ligand>
</feature>
<feature type="binding site" evidence="7">
    <location>
        <position position="188"/>
    </location>
    <ligand>
        <name>UDP-N-acetyl-alpha-D-muramoyl-L-alanyl-D-glutamate</name>
        <dbReference type="ChEBI" id="CHEBI:83900"/>
    </ligand>
</feature>
<dbReference type="HOGENOM" id="CLU_022291_3_2_6"/>
<keyword evidence="13" id="KW-1185">Reference proteome</keyword>
<dbReference type="GO" id="GO:0051301">
    <property type="term" value="P:cell division"/>
    <property type="evidence" value="ECO:0007669"/>
    <property type="project" value="UniProtKB-KW"/>
</dbReference>
<evidence type="ECO:0000313" key="12">
    <source>
        <dbReference type="EMBL" id="AHE99280.1"/>
    </source>
</evidence>
<feature type="short sequence motif" description="Meso-diaminopimelate recognition motif" evidence="7">
    <location>
        <begin position="415"/>
        <end position="418"/>
    </location>
</feature>
<keyword evidence="7" id="KW-0436">Ligase</keyword>
<dbReference type="Pfam" id="PF02875">
    <property type="entry name" value="Mur_ligase_C"/>
    <property type="match status" value="1"/>
</dbReference>
<evidence type="ECO:0000256" key="2">
    <source>
        <dbReference type="ARBA" id="ARBA00022618"/>
    </source>
</evidence>
<name>W0DQZ9_9GAMM</name>
<accession>W0DQZ9</accession>
<evidence type="ECO:0000256" key="5">
    <source>
        <dbReference type="ARBA" id="ARBA00023306"/>
    </source>
</evidence>
<dbReference type="Gene3D" id="3.40.1190.10">
    <property type="entry name" value="Mur-like, catalytic domain"/>
    <property type="match status" value="1"/>
</dbReference>
<dbReference type="NCBIfam" id="TIGR01085">
    <property type="entry name" value="murE"/>
    <property type="match status" value="1"/>
</dbReference>
<dbReference type="GO" id="GO:0071555">
    <property type="term" value="P:cell wall organization"/>
    <property type="evidence" value="ECO:0007669"/>
    <property type="project" value="UniProtKB-KW"/>
</dbReference>
<dbReference type="EC" id="6.3.2.13" evidence="7"/>
<comment type="catalytic activity">
    <reaction evidence="7">
        <text>UDP-N-acetyl-alpha-D-muramoyl-L-alanyl-D-glutamate + meso-2,6-diaminopimelate + ATP = UDP-N-acetyl-alpha-D-muramoyl-L-alanyl-gamma-D-glutamyl-meso-2,6-diaminopimelate + ADP + phosphate + H(+)</text>
        <dbReference type="Rhea" id="RHEA:23676"/>
        <dbReference type="ChEBI" id="CHEBI:15378"/>
        <dbReference type="ChEBI" id="CHEBI:30616"/>
        <dbReference type="ChEBI" id="CHEBI:43474"/>
        <dbReference type="ChEBI" id="CHEBI:57791"/>
        <dbReference type="ChEBI" id="CHEBI:83900"/>
        <dbReference type="ChEBI" id="CHEBI:83905"/>
        <dbReference type="ChEBI" id="CHEBI:456216"/>
        <dbReference type="EC" id="6.3.2.13"/>
    </reaction>
</comment>
<comment type="subcellular location">
    <subcellularLocation>
        <location evidence="7 8">Cytoplasm</location>
    </subcellularLocation>
</comment>
<organism evidence="12 13">
    <name type="scientific">Thioalkalivibrio paradoxus ARh 1</name>
    <dbReference type="NCBI Taxonomy" id="713585"/>
    <lineage>
        <taxon>Bacteria</taxon>
        <taxon>Pseudomonadati</taxon>
        <taxon>Pseudomonadota</taxon>
        <taxon>Gammaproteobacteria</taxon>
        <taxon>Chromatiales</taxon>
        <taxon>Ectothiorhodospiraceae</taxon>
        <taxon>Thioalkalivibrio</taxon>
    </lineage>
</organism>
<keyword evidence="7" id="KW-0963">Cytoplasm</keyword>
<dbReference type="Gene3D" id="3.40.1390.10">
    <property type="entry name" value="MurE/MurF, N-terminal domain"/>
    <property type="match status" value="1"/>
</dbReference>
<dbReference type="KEGG" id="tti:THITH_14490"/>
<dbReference type="Pfam" id="PF01225">
    <property type="entry name" value="Mur_ligase"/>
    <property type="match status" value="1"/>
</dbReference>
<feature type="domain" description="Mur ligase C-terminal" evidence="10">
    <location>
        <begin position="342"/>
        <end position="468"/>
    </location>
</feature>
<dbReference type="SUPFAM" id="SSF53623">
    <property type="entry name" value="MurD-like peptide ligases, catalytic domain"/>
    <property type="match status" value="1"/>
</dbReference>
<dbReference type="EMBL" id="CP007029">
    <property type="protein sequence ID" value="AHE99280.1"/>
    <property type="molecule type" value="Genomic_DNA"/>
</dbReference>
<protein>
    <recommendedName>
        <fullName evidence="7">UDP-N-acetylmuramoyl-L-alanyl-D-glutamate--2,6-diaminopimelate ligase</fullName>
        <ecNumber evidence="7">6.3.2.13</ecNumber>
    </recommendedName>
    <alternativeName>
        <fullName evidence="7">Meso-A2pm-adding enzyme</fullName>
    </alternativeName>
    <alternativeName>
        <fullName evidence="7">Meso-diaminopimelate-adding enzyme</fullName>
    </alternativeName>
    <alternativeName>
        <fullName evidence="7">UDP-MurNAc-L-Ala-D-Glu:meso-diaminopimelate ligase</fullName>
    </alternativeName>
    <alternativeName>
        <fullName evidence="7">UDP-MurNAc-tripeptide synthetase</fullName>
    </alternativeName>
    <alternativeName>
        <fullName evidence="7">UDP-N-acetylmuramyl-tripeptide synthetase</fullName>
    </alternativeName>
</protein>
<evidence type="ECO:0000259" key="11">
    <source>
        <dbReference type="Pfam" id="PF08245"/>
    </source>
</evidence>
<dbReference type="GO" id="GO:0008765">
    <property type="term" value="F:UDP-N-acetylmuramoylalanyl-D-glutamate-2,6-diaminopimelate ligase activity"/>
    <property type="evidence" value="ECO:0007669"/>
    <property type="project" value="UniProtKB-UniRule"/>
</dbReference>
<feature type="binding site" evidence="7">
    <location>
        <begin position="415"/>
        <end position="418"/>
    </location>
    <ligand>
        <name>meso-2,6-diaminopimelate</name>
        <dbReference type="ChEBI" id="CHEBI:57791"/>
    </ligand>
</feature>
<feature type="modified residue" description="N6-carboxylysine" evidence="7">
    <location>
        <position position="222"/>
    </location>
</feature>
<dbReference type="InterPro" id="IPR000713">
    <property type="entry name" value="Mur_ligase_N"/>
</dbReference>
<keyword evidence="7" id="KW-0067">ATP-binding</keyword>
<dbReference type="GO" id="GO:0009252">
    <property type="term" value="P:peptidoglycan biosynthetic process"/>
    <property type="evidence" value="ECO:0007669"/>
    <property type="project" value="UniProtKB-UniRule"/>
</dbReference>
<feature type="binding site" evidence="7">
    <location>
        <begin position="113"/>
        <end position="119"/>
    </location>
    <ligand>
        <name>ATP</name>
        <dbReference type="ChEBI" id="CHEBI:30616"/>
    </ligand>
</feature>
<feature type="binding site" evidence="7">
    <location>
        <position position="470"/>
    </location>
    <ligand>
        <name>meso-2,6-diaminopimelate</name>
        <dbReference type="ChEBI" id="CHEBI:57791"/>
    </ligand>
</feature>
<dbReference type="GO" id="GO:0000287">
    <property type="term" value="F:magnesium ion binding"/>
    <property type="evidence" value="ECO:0007669"/>
    <property type="project" value="UniProtKB-UniRule"/>
</dbReference>
<dbReference type="PANTHER" id="PTHR23135">
    <property type="entry name" value="MUR LIGASE FAMILY MEMBER"/>
    <property type="match status" value="1"/>
</dbReference>
<comment type="function">
    <text evidence="7">Catalyzes the addition of meso-diaminopimelic acid to the nucleotide precursor UDP-N-acetylmuramoyl-L-alanyl-D-glutamate (UMAG) in the biosynthesis of bacterial cell-wall peptidoglycan.</text>
</comment>
<dbReference type="Pfam" id="PF08245">
    <property type="entry name" value="Mur_ligase_M"/>
    <property type="match status" value="1"/>
</dbReference>
<feature type="domain" description="Mur ligase N-terminal catalytic" evidence="9">
    <location>
        <begin position="25"/>
        <end position="85"/>
    </location>
</feature>
<feature type="binding site" evidence="7">
    <location>
        <position position="32"/>
    </location>
    <ligand>
        <name>UDP-N-acetyl-alpha-D-muramoyl-L-alanyl-D-glutamate</name>
        <dbReference type="ChEBI" id="CHEBI:83900"/>
    </ligand>
</feature>
<dbReference type="GO" id="GO:0005524">
    <property type="term" value="F:ATP binding"/>
    <property type="evidence" value="ECO:0007669"/>
    <property type="project" value="UniProtKB-UniRule"/>
</dbReference>
<dbReference type="InterPro" id="IPR004101">
    <property type="entry name" value="Mur_ligase_C"/>
</dbReference>
<evidence type="ECO:0000256" key="7">
    <source>
        <dbReference type="HAMAP-Rule" id="MF_00208"/>
    </source>
</evidence>
<dbReference type="InterPro" id="IPR036565">
    <property type="entry name" value="Mur-like_cat_sf"/>
</dbReference>
<dbReference type="STRING" id="713585.THITH_14490"/>
<dbReference type="InterPro" id="IPR036615">
    <property type="entry name" value="Mur_ligase_C_dom_sf"/>
</dbReference>
<evidence type="ECO:0000256" key="6">
    <source>
        <dbReference type="ARBA" id="ARBA00023316"/>
    </source>
</evidence>
<gene>
    <name evidence="7" type="primary">murE</name>
    <name evidence="12" type="ORF">THITH_14490</name>
</gene>
<dbReference type="GO" id="GO:0005737">
    <property type="term" value="C:cytoplasm"/>
    <property type="evidence" value="ECO:0007669"/>
    <property type="project" value="UniProtKB-SubCell"/>
</dbReference>
<evidence type="ECO:0000259" key="9">
    <source>
        <dbReference type="Pfam" id="PF01225"/>
    </source>
</evidence>
<comment type="cofactor">
    <cofactor evidence="7">
        <name>Mg(2+)</name>
        <dbReference type="ChEBI" id="CHEBI:18420"/>
    </cofactor>
</comment>
<feature type="binding site" evidence="7">
    <location>
        <position position="182"/>
    </location>
    <ligand>
        <name>UDP-N-acetyl-alpha-D-muramoyl-L-alanyl-D-glutamate</name>
        <dbReference type="ChEBI" id="CHEBI:83900"/>
    </ligand>
</feature>
<evidence type="ECO:0000256" key="4">
    <source>
        <dbReference type="ARBA" id="ARBA00022984"/>
    </source>
</evidence>
<evidence type="ECO:0000256" key="8">
    <source>
        <dbReference type="RuleBase" id="RU004135"/>
    </source>
</evidence>
<dbReference type="InterPro" id="IPR013221">
    <property type="entry name" value="Mur_ligase_cen"/>
</dbReference>
<dbReference type="InterPro" id="IPR005761">
    <property type="entry name" value="UDP-N-AcMur-Glu-dNH2Pim_ligase"/>
</dbReference>
<dbReference type="SUPFAM" id="SSF63418">
    <property type="entry name" value="MurE/MurF N-terminal domain"/>
    <property type="match status" value="1"/>
</dbReference>
<dbReference type="InterPro" id="IPR035911">
    <property type="entry name" value="MurE/MurF_N"/>
</dbReference>
<reference evidence="12 13" key="1">
    <citation type="submission" date="2013-12" db="EMBL/GenBank/DDBJ databases">
        <authorList>
            <consortium name="DOE Joint Genome Institute"/>
            <person name="Muyzer G."/>
            <person name="Huntemann M."/>
            <person name="Han J."/>
            <person name="Chen A."/>
            <person name="Kyrpides N."/>
            <person name="Mavromatis K."/>
            <person name="Markowitz V."/>
            <person name="Palaniappan K."/>
            <person name="Ivanova N."/>
            <person name="Schaumberg A."/>
            <person name="Pati A."/>
            <person name="Liolios K."/>
            <person name="Nordberg H.P."/>
            <person name="Cantor M.N."/>
            <person name="Hua S.X."/>
            <person name="Woyke T."/>
        </authorList>
    </citation>
    <scope>NUCLEOTIDE SEQUENCE [LARGE SCALE GENOMIC DNA]</scope>
    <source>
        <strain evidence="12 13">ARh 1</strain>
    </source>
</reference>
<dbReference type="AlphaFoldDB" id="W0DQZ9"/>
<comment type="similarity">
    <text evidence="1 7">Belongs to the MurCDEF family. MurE subfamily.</text>
</comment>
<dbReference type="SUPFAM" id="SSF53244">
    <property type="entry name" value="MurD-like peptide ligases, peptide-binding domain"/>
    <property type="match status" value="1"/>
</dbReference>
<keyword evidence="5 7" id="KW-0131">Cell cycle</keyword>
<sequence length="500" mass="52775">MTPPPSPMPLRRLLPDRDGLPDVAVHDLSQRSQVLSPGSAFVALRGTRAHGLAWAPEALERGAAVVLWDEDGTIPAGDPRYVRVPGLRRRLPELAERLFGAWPADRPLVAITGTDGKTSVSHQVAVALSGLGLRCAVIGTLGVGAPGALAPTGLTTPDVLDLHRHLARLAREGFAAVALEASSHALEQQRLDGLRPTVAVLTQLGRDHLDYHGSLAAYADAKARLFRMPGLQALVLNLDDAFGRRLYREHCGGHRGPRCWTYGLRDAAGSGERHVFARDLRATENGLEFEAVIGARHGRVAVPLFGGFQASNLLATLATLLALGHPAERALAALGAIRGVPGRMERFARPDGPALVVDYAHTPSALEAALNALRPHVQGRLWTVFGCGGNRDPGKRPAMGQVASRLADVVVVTDDNPRDEPPEAIRRAVLDGCDGAARVLEIGDRGTAIEAAATEAGPGDVVLIAGKGHETEQVIAGRAHPFSDRELAATLAARAPEGNA</sequence>
<keyword evidence="3 7" id="KW-0133">Cell shape</keyword>
<dbReference type="UniPathway" id="UPA00219"/>
<evidence type="ECO:0000313" key="13">
    <source>
        <dbReference type="Proteomes" id="UP000005289"/>
    </source>
</evidence>
<evidence type="ECO:0000256" key="3">
    <source>
        <dbReference type="ARBA" id="ARBA00022960"/>
    </source>
</evidence>
<comment type="PTM">
    <text evidence="7">Carboxylation is probably crucial for Mg(2+) binding and, consequently, for the gamma-phosphate positioning of ATP.</text>
</comment>
<feature type="binding site" evidence="7">
    <location>
        <position position="190"/>
    </location>
    <ligand>
        <name>UDP-N-acetyl-alpha-D-muramoyl-L-alanyl-D-glutamate</name>
        <dbReference type="ChEBI" id="CHEBI:83900"/>
    </ligand>
</feature>
<dbReference type="Gene3D" id="3.90.190.20">
    <property type="entry name" value="Mur ligase, C-terminal domain"/>
    <property type="match status" value="1"/>
</dbReference>
<evidence type="ECO:0000259" key="10">
    <source>
        <dbReference type="Pfam" id="PF02875"/>
    </source>
</evidence>
<dbReference type="HAMAP" id="MF_00208">
    <property type="entry name" value="MurE"/>
    <property type="match status" value="1"/>
</dbReference>
<dbReference type="GO" id="GO:0008360">
    <property type="term" value="P:regulation of cell shape"/>
    <property type="evidence" value="ECO:0007669"/>
    <property type="project" value="UniProtKB-KW"/>
</dbReference>